<feature type="transmembrane region" description="Helical" evidence="7">
    <location>
        <begin position="145"/>
        <end position="166"/>
    </location>
</feature>
<feature type="transmembrane region" description="Helical" evidence="7">
    <location>
        <begin position="363"/>
        <end position="381"/>
    </location>
</feature>
<feature type="transmembrane region" description="Helical" evidence="7">
    <location>
        <begin position="27"/>
        <end position="45"/>
    </location>
</feature>
<dbReference type="Proteomes" id="UP000005244">
    <property type="component" value="Unassembled WGS sequence"/>
</dbReference>
<evidence type="ECO:0000256" key="1">
    <source>
        <dbReference type="ARBA" id="ARBA00004141"/>
    </source>
</evidence>
<comment type="subcellular location">
    <subcellularLocation>
        <location evidence="1">Membrane</location>
        <topology evidence="1">Multi-pass membrane protein</topology>
    </subcellularLocation>
</comment>
<sequence length="455" mass="47184">MENTKENNKNLYIYEAPLSMSDTAPLGFQHVVAMVVGCITPALIISGGAGLSPEDKVLLVQSSLIFAGLATLLQNFGLFGKLGSKLPVIMGVGFAYVSTLSAIVKNAIEAGFDGPKAMAVVFGAQLVGGIISMIFGLFVKKLTKLFPPLVTGTVILSIGLGLYPVAVRYMAGGGNIDVNPNFGSLKNWAVALITLAVVLICNNWGKGTIKLASILIGVIVGYLVSIPLGMVNFSSIANAGLVQAPKPMHFGFEFVPSAIISLGILHIVNSIQAIGDLTATTQGGMDRLPTDDELQGGIIGYGFSSLMGSVFGCMPLSTFSQNVGIVTLNKCINRKIFVFSSIIVIIAGLLPKISAVLTTIPQAVLGGATISVFATISMTGVKMISSAGLNPRNIGVVGIALAIGEGIVRVPGSLTGFPKMIIDVFGTSATSTTTLIAVVLNLVLPQVIENISKKE</sequence>
<evidence type="ECO:0000256" key="2">
    <source>
        <dbReference type="ARBA" id="ARBA00008821"/>
    </source>
</evidence>
<dbReference type="InterPro" id="IPR006042">
    <property type="entry name" value="Xan_ur_permease"/>
</dbReference>
<feature type="transmembrane region" description="Helical" evidence="7">
    <location>
        <begin position="336"/>
        <end position="357"/>
    </location>
</feature>
<protein>
    <submittedName>
        <fullName evidence="8">Permease family protein</fullName>
    </submittedName>
</protein>
<dbReference type="InterPro" id="IPR006043">
    <property type="entry name" value="NCS2"/>
</dbReference>
<dbReference type="NCBIfam" id="TIGR00801">
    <property type="entry name" value="ncs2"/>
    <property type="match status" value="1"/>
</dbReference>
<evidence type="ECO:0000256" key="5">
    <source>
        <dbReference type="ARBA" id="ARBA00022989"/>
    </source>
</evidence>
<name>J6HHW8_9FIRM</name>
<dbReference type="EMBL" id="ALNK01000005">
    <property type="protein sequence ID" value="EJU24555.1"/>
    <property type="molecule type" value="Genomic_DNA"/>
</dbReference>
<comment type="caution">
    <text evidence="8">The sequence shown here is derived from an EMBL/GenBank/DDBJ whole genome shotgun (WGS) entry which is preliminary data.</text>
</comment>
<feature type="transmembrane region" description="Helical" evidence="7">
    <location>
        <begin position="424"/>
        <end position="444"/>
    </location>
</feature>
<dbReference type="RefSeq" id="WP_009530253.1">
    <property type="nucleotide sequence ID" value="NZ_ALNK01000005.1"/>
</dbReference>
<dbReference type="NCBIfam" id="NF037981">
    <property type="entry name" value="NCS2_1"/>
    <property type="match status" value="1"/>
</dbReference>
<evidence type="ECO:0000256" key="4">
    <source>
        <dbReference type="ARBA" id="ARBA00022692"/>
    </source>
</evidence>
<dbReference type="PATRIC" id="fig|796941.3.peg.205"/>
<dbReference type="GO" id="GO:0042907">
    <property type="term" value="F:xanthine transmembrane transporter activity"/>
    <property type="evidence" value="ECO:0007669"/>
    <property type="project" value="TreeGrafter"/>
</dbReference>
<evidence type="ECO:0000256" key="6">
    <source>
        <dbReference type="ARBA" id="ARBA00023136"/>
    </source>
</evidence>
<feature type="transmembrane region" description="Helical" evidence="7">
    <location>
        <begin position="393"/>
        <end position="412"/>
    </location>
</feature>
<dbReference type="PANTHER" id="PTHR42810">
    <property type="entry name" value="PURINE PERMEASE C1399.01C-RELATED"/>
    <property type="match status" value="1"/>
</dbReference>
<reference evidence="8 9" key="1">
    <citation type="submission" date="2012-07" db="EMBL/GenBank/DDBJ databases">
        <authorList>
            <person name="Durkin A.S."/>
            <person name="McCorrison J."/>
            <person name="Torralba M."/>
            <person name="Gillis M."/>
            <person name="Methe B."/>
            <person name="Sutton G."/>
            <person name="Nelson K.E."/>
        </authorList>
    </citation>
    <scope>NUCLEOTIDE SEQUENCE [LARGE SCALE GENOMIC DNA]</scope>
    <source>
        <strain evidence="8 9">OBRC8</strain>
    </source>
</reference>
<accession>J6HHW8</accession>
<keyword evidence="6 7" id="KW-0472">Membrane</keyword>
<keyword evidence="9" id="KW-1185">Reference proteome</keyword>
<comment type="similarity">
    <text evidence="2">Belongs to the nucleobase:cation symporter-2 (NCS2) (TC 2.A.40) family.</text>
</comment>
<dbReference type="AlphaFoldDB" id="J6HHW8"/>
<dbReference type="Pfam" id="PF00860">
    <property type="entry name" value="Xan_ur_permease"/>
    <property type="match status" value="1"/>
</dbReference>
<feature type="transmembrane region" description="Helical" evidence="7">
    <location>
        <begin position="211"/>
        <end position="233"/>
    </location>
</feature>
<gene>
    <name evidence="8" type="ORF">HMPREF1143_1251</name>
</gene>
<feature type="transmembrane region" description="Helical" evidence="7">
    <location>
        <begin position="254"/>
        <end position="274"/>
    </location>
</feature>
<evidence type="ECO:0000256" key="3">
    <source>
        <dbReference type="ARBA" id="ARBA00022448"/>
    </source>
</evidence>
<evidence type="ECO:0000256" key="7">
    <source>
        <dbReference type="SAM" id="Phobius"/>
    </source>
</evidence>
<organism evidence="8 9">
    <name type="scientific">Peptoanaerobacter stomatis</name>
    <dbReference type="NCBI Taxonomy" id="796937"/>
    <lineage>
        <taxon>Bacteria</taxon>
        <taxon>Bacillati</taxon>
        <taxon>Bacillota</taxon>
        <taxon>Clostridia</taxon>
        <taxon>Peptostreptococcales</taxon>
        <taxon>Filifactoraceae</taxon>
        <taxon>Peptoanaerobacter</taxon>
    </lineage>
</organism>
<proteinExistence type="inferred from homology"/>
<keyword evidence="4 7" id="KW-0812">Transmembrane</keyword>
<keyword evidence="3" id="KW-0813">Transport</keyword>
<evidence type="ECO:0000313" key="9">
    <source>
        <dbReference type="Proteomes" id="UP000005244"/>
    </source>
</evidence>
<feature type="transmembrane region" description="Helical" evidence="7">
    <location>
        <begin position="120"/>
        <end position="139"/>
    </location>
</feature>
<feature type="transmembrane region" description="Helical" evidence="7">
    <location>
        <begin position="88"/>
        <end position="108"/>
    </location>
</feature>
<feature type="transmembrane region" description="Helical" evidence="7">
    <location>
        <begin position="187"/>
        <end position="205"/>
    </location>
</feature>
<dbReference type="GO" id="GO:0005886">
    <property type="term" value="C:plasma membrane"/>
    <property type="evidence" value="ECO:0007669"/>
    <property type="project" value="UniProtKB-ARBA"/>
</dbReference>
<keyword evidence="5 7" id="KW-1133">Transmembrane helix</keyword>
<feature type="transmembrane region" description="Helical" evidence="7">
    <location>
        <begin position="57"/>
        <end position="76"/>
    </location>
</feature>
<evidence type="ECO:0000313" key="8">
    <source>
        <dbReference type="EMBL" id="EJU24555.1"/>
    </source>
</evidence>
<dbReference type="PROSITE" id="PS01116">
    <property type="entry name" value="XANTH_URACIL_PERMASE"/>
    <property type="match status" value="1"/>
</dbReference>
<dbReference type="PANTHER" id="PTHR42810:SF2">
    <property type="entry name" value="PURINE PERMEASE C1399.01C-RELATED"/>
    <property type="match status" value="1"/>
</dbReference>